<sequence length="113" mass="12389">DPFGIYKILKRKRDTSGVESKDPSYPLGFTPIVGVNVKGDKPDNNSQLDSNMFGNNDKIQNDRGVGNYDTKFQASGSILEVMDDLIKMGQTMGYNMDGCMKNIETIIGSQGDS</sequence>
<dbReference type="EMBL" id="BKCJ011120245">
    <property type="protein sequence ID" value="GFC89304.1"/>
    <property type="molecule type" value="Genomic_DNA"/>
</dbReference>
<comment type="caution">
    <text evidence="1">The sequence shown here is derived from an EMBL/GenBank/DDBJ whole genome shotgun (WGS) entry which is preliminary data.</text>
</comment>
<evidence type="ECO:0000313" key="1">
    <source>
        <dbReference type="EMBL" id="GFC89304.1"/>
    </source>
</evidence>
<protein>
    <recommendedName>
        <fullName evidence="2">RNA-directed DNA polymerase, eukaryota</fullName>
    </recommendedName>
</protein>
<dbReference type="AlphaFoldDB" id="A0A699RYY9"/>
<proteinExistence type="predicted"/>
<evidence type="ECO:0008006" key="2">
    <source>
        <dbReference type="Google" id="ProtNLM"/>
    </source>
</evidence>
<reference evidence="1" key="1">
    <citation type="journal article" date="2019" name="Sci. Rep.">
        <title>Draft genome of Tanacetum cinerariifolium, the natural source of mosquito coil.</title>
        <authorList>
            <person name="Yamashiro T."/>
            <person name="Shiraishi A."/>
            <person name="Satake H."/>
            <person name="Nakayama K."/>
        </authorList>
    </citation>
    <scope>NUCLEOTIDE SEQUENCE</scope>
</reference>
<feature type="non-terminal residue" evidence="1">
    <location>
        <position position="113"/>
    </location>
</feature>
<name>A0A699RYY9_TANCI</name>
<organism evidence="1">
    <name type="scientific">Tanacetum cinerariifolium</name>
    <name type="common">Dalmatian daisy</name>
    <name type="synonym">Chrysanthemum cinerariifolium</name>
    <dbReference type="NCBI Taxonomy" id="118510"/>
    <lineage>
        <taxon>Eukaryota</taxon>
        <taxon>Viridiplantae</taxon>
        <taxon>Streptophyta</taxon>
        <taxon>Embryophyta</taxon>
        <taxon>Tracheophyta</taxon>
        <taxon>Spermatophyta</taxon>
        <taxon>Magnoliopsida</taxon>
        <taxon>eudicotyledons</taxon>
        <taxon>Gunneridae</taxon>
        <taxon>Pentapetalae</taxon>
        <taxon>asterids</taxon>
        <taxon>campanulids</taxon>
        <taxon>Asterales</taxon>
        <taxon>Asteraceae</taxon>
        <taxon>Asteroideae</taxon>
        <taxon>Anthemideae</taxon>
        <taxon>Anthemidinae</taxon>
        <taxon>Tanacetum</taxon>
    </lineage>
</organism>
<feature type="non-terminal residue" evidence="1">
    <location>
        <position position="1"/>
    </location>
</feature>
<gene>
    <name evidence="1" type="ORF">Tci_861274</name>
</gene>
<accession>A0A699RYY9</accession>